<dbReference type="EMBL" id="FCOK02000092">
    <property type="protein sequence ID" value="SAL68536.1"/>
    <property type="molecule type" value="Genomic_DNA"/>
</dbReference>
<evidence type="ECO:0000313" key="2">
    <source>
        <dbReference type="Proteomes" id="UP000054683"/>
    </source>
</evidence>
<evidence type="ECO:0000313" key="1">
    <source>
        <dbReference type="EMBL" id="SAL68536.1"/>
    </source>
</evidence>
<organism evidence="1 2">
    <name type="scientific">Caballeronia udeis</name>
    <dbReference type="NCBI Taxonomy" id="1232866"/>
    <lineage>
        <taxon>Bacteria</taxon>
        <taxon>Pseudomonadati</taxon>
        <taxon>Pseudomonadota</taxon>
        <taxon>Betaproteobacteria</taxon>
        <taxon>Burkholderiales</taxon>
        <taxon>Burkholderiaceae</taxon>
        <taxon>Caballeronia</taxon>
    </lineage>
</organism>
<name>A0A158JI73_9BURK</name>
<reference evidence="1 2" key="1">
    <citation type="submission" date="2016-01" db="EMBL/GenBank/DDBJ databases">
        <authorList>
            <person name="Oliw E.H."/>
        </authorList>
    </citation>
    <scope>NUCLEOTIDE SEQUENCE [LARGE SCALE GENOMIC DNA]</scope>
    <source>
        <strain evidence="1">LMG 27134</strain>
    </source>
</reference>
<dbReference type="Proteomes" id="UP000054683">
    <property type="component" value="Unassembled WGS sequence"/>
</dbReference>
<sequence>MTAFEDFVGEQVLGGVRSLFSIRHRTHRRWSTSMPGAKRMAADFPQKMS</sequence>
<proteinExistence type="predicted"/>
<accession>A0A158JI73</accession>
<protein>
    <submittedName>
        <fullName evidence="1">Uncharacterized protein</fullName>
    </submittedName>
</protein>
<gene>
    <name evidence="1" type="ORF">AWB69_08033</name>
</gene>
<dbReference type="AlphaFoldDB" id="A0A158JI73"/>